<evidence type="ECO:0008006" key="4">
    <source>
        <dbReference type="Google" id="ProtNLM"/>
    </source>
</evidence>
<evidence type="ECO:0000313" key="2">
    <source>
        <dbReference type="EMBL" id="EGZ08233.1"/>
    </source>
</evidence>
<reference evidence="2 3" key="1">
    <citation type="journal article" date="2006" name="Science">
        <title>Phytophthora genome sequences uncover evolutionary origins and mechanisms of pathogenesis.</title>
        <authorList>
            <person name="Tyler B.M."/>
            <person name="Tripathy S."/>
            <person name="Zhang X."/>
            <person name="Dehal P."/>
            <person name="Jiang R.H."/>
            <person name="Aerts A."/>
            <person name="Arredondo F.D."/>
            <person name="Baxter L."/>
            <person name="Bensasson D."/>
            <person name="Beynon J.L."/>
            <person name="Chapman J."/>
            <person name="Damasceno C.M."/>
            <person name="Dorrance A.E."/>
            <person name="Dou D."/>
            <person name="Dickerman A.W."/>
            <person name="Dubchak I.L."/>
            <person name="Garbelotto M."/>
            <person name="Gijzen M."/>
            <person name="Gordon S.G."/>
            <person name="Govers F."/>
            <person name="Grunwald N.J."/>
            <person name="Huang W."/>
            <person name="Ivors K.L."/>
            <person name="Jones R.W."/>
            <person name="Kamoun S."/>
            <person name="Krampis K."/>
            <person name="Lamour K.H."/>
            <person name="Lee M.K."/>
            <person name="McDonald W.H."/>
            <person name="Medina M."/>
            <person name="Meijer H.J."/>
            <person name="Nordberg E.K."/>
            <person name="Maclean D.J."/>
            <person name="Ospina-Giraldo M.D."/>
            <person name="Morris P.F."/>
            <person name="Phuntumart V."/>
            <person name="Putnam N.H."/>
            <person name="Rash S."/>
            <person name="Rose J.K."/>
            <person name="Sakihama Y."/>
            <person name="Salamov A.A."/>
            <person name="Savidor A."/>
            <person name="Scheuring C.F."/>
            <person name="Smith B.M."/>
            <person name="Sobral B.W."/>
            <person name="Terry A."/>
            <person name="Torto-Alalibo T.A."/>
            <person name="Win J."/>
            <person name="Xu Z."/>
            <person name="Zhang H."/>
            <person name="Grigoriev I.V."/>
            <person name="Rokhsar D.S."/>
            <person name="Boore J.L."/>
        </authorList>
    </citation>
    <scope>NUCLEOTIDE SEQUENCE [LARGE SCALE GENOMIC DNA]</scope>
    <source>
        <strain evidence="2 3">P6497</strain>
    </source>
</reference>
<dbReference type="InterPro" id="IPR011010">
    <property type="entry name" value="DNA_brk_join_enz"/>
</dbReference>
<protein>
    <recommendedName>
        <fullName evidence="4">Tyr recombinase domain-containing protein</fullName>
    </recommendedName>
</protein>
<organism evidence="2 3">
    <name type="scientific">Phytophthora sojae (strain P6497)</name>
    <name type="common">Soybean stem and root rot agent</name>
    <name type="synonym">Phytophthora megasperma f. sp. glycines</name>
    <dbReference type="NCBI Taxonomy" id="1094619"/>
    <lineage>
        <taxon>Eukaryota</taxon>
        <taxon>Sar</taxon>
        <taxon>Stramenopiles</taxon>
        <taxon>Oomycota</taxon>
        <taxon>Peronosporomycetes</taxon>
        <taxon>Peronosporales</taxon>
        <taxon>Peronosporaceae</taxon>
        <taxon>Phytophthora</taxon>
    </lineage>
</organism>
<dbReference type="EMBL" id="JH159161">
    <property type="protein sequence ID" value="EGZ08233.1"/>
    <property type="molecule type" value="Genomic_DNA"/>
</dbReference>
<dbReference type="KEGG" id="psoj:PHYSODRAFT_340051"/>
<dbReference type="GeneID" id="20647842"/>
<accession>G5A8K7</accession>
<keyword evidence="3" id="KW-1185">Reference proteome</keyword>
<keyword evidence="1" id="KW-0233">DNA recombination</keyword>
<gene>
    <name evidence="2" type="ORF">PHYSODRAFT_340051</name>
</gene>
<dbReference type="GO" id="GO:0015074">
    <property type="term" value="P:DNA integration"/>
    <property type="evidence" value="ECO:0007669"/>
    <property type="project" value="InterPro"/>
</dbReference>
<dbReference type="RefSeq" id="XP_009536405.1">
    <property type="nucleotide sequence ID" value="XM_009538110.1"/>
</dbReference>
<dbReference type="PANTHER" id="PTHR34605:SF3">
    <property type="entry name" value="P CELL-TYPE AGGLUTINATION PROTEIN MAP4-LIKE-RELATED"/>
    <property type="match status" value="1"/>
</dbReference>
<dbReference type="InterPro" id="IPR052925">
    <property type="entry name" value="Phage_Integrase-like_Recomb"/>
</dbReference>
<evidence type="ECO:0000313" key="3">
    <source>
        <dbReference type="Proteomes" id="UP000002640"/>
    </source>
</evidence>
<dbReference type="GO" id="GO:0006310">
    <property type="term" value="P:DNA recombination"/>
    <property type="evidence" value="ECO:0007669"/>
    <property type="project" value="UniProtKB-KW"/>
</dbReference>
<dbReference type="PANTHER" id="PTHR34605">
    <property type="entry name" value="PHAGE_INTEGRASE DOMAIN-CONTAINING PROTEIN"/>
    <property type="match status" value="1"/>
</dbReference>
<dbReference type="AlphaFoldDB" id="G5A8K7"/>
<dbReference type="InParanoid" id="G5A8K7"/>
<dbReference type="InterPro" id="IPR013762">
    <property type="entry name" value="Integrase-like_cat_sf"/>
</dbReference>
<dbReference type="Proteomes" id="UP000002640">
    <property type="component" value="Unassembled WGS sequence"/>
</dbReference>
<dbReference type="GO" id="GO:0003677">
    <property type="term" value="F:DNA binding"/>
    <property type="evidence" value="ECO:0007669"/>
    <property type="project" value="InterPro"/>
</dbReference>
<sequence>MGVRHFFLATGRTFHYDHPQIRMLLKGISRRDTLPQRKAPVSIRLLEACFTRLSLRNPADQTLWGALCMSFFFLFRRSEIVSVSAGRFRWFAIRAFDVAVLDAGDVPTLDPIQAASVHVRLRGSKTNQRGSPSLRMLRRSGHKSLCPVLGALLMLKAHGSLPSYVPIAVYENGDGRLGEVSANGVANTIRTAPVSIGHDPSKFSTHSLRSGGATHMYRAGVDALTIQFHGRWVSDTFKIFTRICSESVASLASNMIRGSQAVSTLP</sequence>
<dbReference type="SUPFAM" id="SSF56349">
    <property type="entry name" value="DNA breaking-rejoining enzymes"/>
    <property type="match status" value="1"/>
</dbReference>
<evidence type="ECO:0000256" key="1">
    <source>
        <dbReference type="ARBA" id="ARBA00023172"/>
    </source>
</evidence>
<dbReference type="STRING" id="1094619.G5A8K7"/>
<proteinExistence type="predicted"/>
<name>G5A8K7_PHYSP</name>
<dbReference type="Gene3D" id="1.10.443.10">
    <property type="entry name" value="Intergrase catalytic core"/>
    <property type="match status" value="1"/>
</dbReference>